<dbReference type="Gene3D" id="3.30.420.40">
    <property type="match status" value="2"/>
</dbReference>
<dbReference type="AlphaFoldDB" id="A0A6G1JH66"/>
<dbReference type="GO" id="GO:0005524">
    <property type="term" value="F:ATP binding"/>
    <property type="evidence" value="ECO:0007669"/>
    <property type="project" value="UniProtKB-KW"/>
</dbReference>
<organism evidence="6 7">
    <name type="scientific">Lentithecium fluviatile CBS 122367</name>
    <dbReference type="NCBI Taxonomy" id="1168545"/>
    <lineage>
        <taxon>Eukaryota</taxon>
        <taxon>Fungi</taxon>
        <taxon>Dikarya</taxon>
        <taxon>Ascomycota</taxon>
        <taxon>Pezizomycotina</taxon>
        <taxon>Dothideomycetes</taxon>
        <taxon>Pleosporomycetidae</taxon>
        <taxon>Pleosporales</taxon>
        <taxon>Massarineae</taxon>
        <taxon>Lentitheciaceae</taxon>
        <taxon>Lentithecium</taxon>
    </lineage>
</organism>
<keyword evidence="2 4" id="KW-0547">Nucleotide-binding</keyword>
<dbReference type="SUPFAM" id="SSF53067">
    <property type="entry name" value="Actin-like ATPase domain"/>
    <property type="match status" value="2"/>
</dbReference>
<evidence type="ECO:0000256" key="3">
    <source>
        <dbReference type="ARBA" id="ARBA00022840"/>
    </source>
</evidence>
<name>A0A6G1JH66_9PLEO</name>
<dbReference type="InterPro" id="IPR043129">
    <property type="entry name" value="ATPase_NBD"/>
</dbReference>
<evidence type="ECO:0000313" key="7">
    <source>
        <dbReference type="Proteomes" id="UP000799291"/>
    </source>
</evidence>
<sequence>MARKGRFNPPNINCLLILLFIVFPVLFLAVSVKAESHAVVKSKPVPEPQVNDYHGHRTDPYDIGTSVDELLVGPFKYGDPSPVIGIDLGDVHTRIGYIKYDDMRRWPCGKMPGSMRFLADSDGHRSISSFNMCADEDTTEHAIPCFSRPASETDFELKEIFRRNPETIREVLDSARGRIAQVSGIPESEVTLPIPDEALTHGLKNASTHVLQRMKSIAEEHFGHPVRYAVLTVPTYYNDLQKEVIRNGGKDAGLDILRFLKRPVAAGIAYGLDKDINYENDEQMVVVVDVNKGETDVTVVDIDSGVFEILGTAHESGNNFTDQQIYAIVAGSIANEWENQHNISLRENSRFMLDVQNQVERAKEINPTNGTVEIDVYPGFRAAMTRAELERRTQPPLAGSLILVDDALKEARLKLSQVDQVVLIGDSTRNPELHSVLEQYFGKAPIQNDGIKPEEAVVIGAAIQGGVLSGEYDCGCSAWWQYAQTDLKLGVEVAGGHRMDFIWPQDNIPTRQAMNFTTLHDWQSRVDIKIKESTYDKSDHLLWILSLEVPPALRGTPTIEVTLEVDGYENIHAKAVHVESGKVETFSQFRDGGLATSHGSQPDSNGGEIVLANVMGISAGHSEL</sequence>
<evidence type="ECO:0000256" key="4">
    <source>
        <dbReference type="RuleBase" id="RU003322"/>
    </source>
</evidence>
<keyword evidence="7" id="KW-1185">Reference proteome</keyword>
<dbReference type="PRINTS" id="PR00301">
    <property type="entry name" value="HEATSHOCK70"/>
</dbReference>
<evidence type="ECO:0000256" key="5">
    <source>
        <dbReference type="SAM" id="SignalP"/>
    </source>
</evidence>
<keyword evidence="5" id="KW-0732">Signal</keyword>
<comment type="similarity">
    <text evidence="1 4">Belongs to the heat shock protein 70 family.</text>
</comment>
<accession>A0A6G1JH66</accession>
<dbReference type="InterPro" id="IPR013126">
    <property type="entry name" value="Hsp_70_fam"/>
</dbReference>
<dbReference type="Gene3D" id="2.60.34.10">
    <property type="entry name" value="Substrate Binding Domain Of DNAk, Chain A, domain 1"/>
    <property type="match status" value="1"/>
</dbReference>
<dbReference type="EMBL" id="MU005572">
    <property type="protein sequence ID" value="KAF2689788.1"/>
    <property type="molecule type" value="Genomic_DNA"/>
</dbReference>
<feature type="chain" id="PRO_5026087101" evidence="5">
    <location>
        <begin position="35"/>
        <end position="624"/>
    </location>
</feature>
<evidence type="ECO:0000256" key="2">
    <source>
        <dbReference type="ARBA" id="ARBA00022741"/>
    </source>
</evidence>
<protein>
    <submittedName>
        <fullName evidence="6">Actin-like ATPase domain-containing protein</fullName>
    </submittedName>
</protein>
<evidence type="ECO:0000256" key="1">
    <source>
        <dbReference type="ARBA" id="ARBA00007381"/>
    </source>
</evidence>
<reference evidence="6" key="1">
    <citation type="journal article" date="2020" name="Stud. Mycol.">
        <title>101 Dothideomycetes genomes: a test case for predicting lifestyles and emergence of pathogens.</title>
        <authorList>
            <person name="Haridas S."/>
            <person name="Albert R."/>
            <person name="Binder M."/>
            <person name="Bloem J."/>
            <person name="Labutti K."/>
            <person name="Salamov A."/>
            <person name="Andreopoulos B."/>
            <person name="Baker S."/>
            <person name="Barry K."/>
            <person name="Bills G."/>
            <person name="Bluhm B."/>
            <person name="Cannon C."/>
            <person name="Castanera R."/>
            <person name="Culley D."/>
            <person name="Daum C."/>
            <person name="Ezra D."/>
            <person name="Gonzalez J."/>
            <person name="Henrissat B."/>
            <person name="Kuo A."/>
            <person name="Liang C."/>
            <person name="Lipzen A."/>
            <person name="Lutzoni F."/>
            <person name="Magnuson J."/>
            <person name="Mondo S."/>
            <person name="Nolan M."/>
            <person name="Ohm R."/>
            <person name="Pangilinan J."/>
            <person name="Park H.-J."/>
            <person name="Ramirez L."/>
            <person name="Alfaro M."/>
            <person name="Sun H."/>
            <person name="Tritt A."/>
            <person name="Yoshinaga Y."/>
            <person name="Zwiers L.-H."/>
            <person name="Turgeon B."/>
            <person name="Goodwin S."/>
            <person name="Spatafora J."/>
            <person name="Crous P."/>
            <person name="Grigoriev I."/>
        </authorList>
    </citation>
    <scope>NUCLEOTIDE SEQUENCE</scope>
    <source>
        <strain evidence="6">CBS 122367</strain>
    </source>
</reference>
<dbReference type="Gene3D" id="3.90.640.10">
    <property type="entry name" value="Actin, Chain A, domain 4"/>
    <property type="match status" value="1"/>
</dbReference>
<dbReference type="InterPro" id="IPR029047">
    <property type="entry name" value="HSP70_peptide-bd_sf"/>
</dbReference>
<dbReference type="GO" id="GO:0140662">
    <property type="term" value="F:ATP-dependent protein folding chaperone"/>
    <property type="evidence" value="ECO:0007669"/>
    <property type="project" value="InterPro"/>
</dbReference>
<dbReference type="Pfam" id="PF00012">
    <property type="entry name" value="HSP70"/>
    <property type="match status" value="1"/>
</dbReference>
<dbReference type="Proteomes" id="UP000799291">
    <property type="component" value="Unassembled WGS sequence"/>
</dbReference>
<dbReference type="SUPFAM" id="SSF100920">
    <property type="entry name" value="Heat shock protein 70kD (HSP70), peptide-binding domain"/>
    <property type="match status" value="1"/>
</dbReference>
<dbReference type="Gene3D" id="3.30.30.30">
    <property type="match status" value="1"/>
</dbReference>
<dbReference type="FunFam" id="3.30.420.40:FF:000028">
    <property type="entry name" value="heat shock 70 kDa protein-like"/>
    <property type="match status" value="1"/>
</dbReference>
<keyword evidence="3 4" id="KW-0067">ATP-binding</keyword>
<proteinExistence type="inferred from homology"/>
<evidence type="ECO:0000313" key="6">
    <source>
        <dbReference type="EMBL" id="KAF2689788.1"/>
    </source>
</evidence>
<feature type="signal peptide" evidence="5">
    <location>
        <begin position="1"/>
        <end position="34"/>
    </location>
</feature>
<gene>
    <name evidence="6" type="ORF">K458DRAFT_414037</name>
</gene>
<dbReference type="PANTHER" id="PTHR19375">
    <property type="entry name" value="HEAT SHOCK PROTEIN 70KDA"/>
    <property type="match status" value="1"/>
</dbReference>